<comment type="caution">
    <text evidence="1">The sequence shown here is derived from an EMBL/GenBank/DDBJ whole genome shotgun (WGS) entry which is preliminary data.</text>
</comment>
<gene>
    <name evidence="1" type="ORF">S03H2_51753</name>
</gene>
<organism evidence="1">
    <name type="scientific">marine sediment metagenome</name>
    <dbReference type="NCBI Taxonomy" id="412755"/>
    <lineage>
        <taxon>unclassified sequences</taxon>
        <taxon>metagenomes</taxon>
        <taxon>ecological metagenomes</taxon>
    </lineage>
</organism>
<dbReference type="EMBL" id="BARU01032851">
    <property type="protein sequence ID" value="GAH62128.1"/>
    <property type="molecule type" value="Genomic_DNA"/>
</dbReference>
<accession>X1IX62</accession>
<feature type="non-terminal residue" evidence="1">
    <location>
        <position position="1"/>
    </location>
</feature>
<reference evidence="1" key="1">
    <citation type="journal article" date="2014" name="Front. Microbiol.">
        <title>High frequency of phylogenetically diverse reductive dehalogenase-homologous genes in deep subseafloor sedimentary metagenomes.</title>
        <authorList>
            <person name="Kawai M."/>
            <person name="Futagami T."/>
            <person name="Toyoda A."/>
            <person name="Takaki Y."/>
            <person name="Nishi S."/>
            <person name="Hori S."/>
            <person name="Arai W."/>
            <person name="Tsubouchi T."/>
            <person name="Morono Y."/>
            <person name="Uchiyama I."/>
            <person name="Ito T."/>
            <person name="Fujiyama A."/>
            <person name="Inagaki F."/>
            <person name="Takami H."/>
        </authorList>
    </citation>
    <scope>NUCLEOTIDE SEQUENCE</scope>
    <source>
        <strain evidence="1">Expedition CK06-06</strain>
    </source>
</reference>
<evidence type="ECO:0000313" key="1">
    <source>
        <dbReference type="EMBL" id="GAH62128.1"/>
    </source>
</evidence>
<dbReference type="AlphaFoldDB" id="X1IX62"/>
<sequence length="33" mass="3769">LKAFVFALNVDIKSHTRLESLVITRNVLSVEQK</sequence>
<proteinExistence type="predicted"/>
<protein>
    <submittedName>
        <fullName evidence="1">Uncharacterized protein</fullName>
    </submittedName>
</protein>
<name>X1IX62_9ZZZZ</name>